<evidence type="ECO:0000256" key="9">
    <source>
        <dbReference type="ARBA" id="ARBA00023170"/>
    </source>
</evidence>
<dbReference type="GO" id="GO:0005901">
    <property type="term" value="C:caveola"/>
    <property type="evidence" value="ECO:0007669"/>
    <property type="project" value="UniProtKB-SubCell"/>
</dbReference>
<keyword evidence="15" id="KW-1185">Reference proteome</keyword>
<evidence type="ECO:0000256" key="7">
    <source>
        <dbReference type="ARBA" id="ARBA00023136"/>
    </source>
</evidence>
<evidence type="ECO:0000313" key="15">
    <source>
        <dbReference type="Proteomes" id="UP000037510"/>
    </source>
</evidence>
<dbReference type="Pfam" id="PF01130">
    <property type="entry name" value="CD36"/>
    <property type="match status" value="1"/>
</dbReference>
<dbReference type="Proteomes" id="UP000037510">
    <property type="component" value="Unassembled WGS sequence"/>
</dbReference>
<comment type="caution">
    <text evidence="14">The sequence shown here is derived from an EMBL/GenBank/DDBJ whole genome shotgun (WGS) entry which is preliminary data.</text>
</comment>
<dbReference type="PANTHER" id="PTHR11923:SF110">
    <property type="entry name" value="SCAVENGER RECEPTOR CLASS B MEMBER 1"/>
    <property type="match status" value="1"/>
</dbReference>
<comment type="subcellular location">
    <subcellularLocation>
        <location evidence="2">Cell membrane</location>
        <topology evidence="2">Multi-pass membrane protein</topology>
    </subcellularLocation>
    <subcellularLocation>
        <location evidence="1">Membrane</location>
        <location evidence="1">Caveola</location>
        <topology evidence="1">Multi-pass membrane protein</topology>
    </subcellularLocation>
</comment>
<gene>
    <name evidence="14" type="ORF">OBRU01_18568</name>
</gene>
<evidence type="ECO:0000256" key="1">
    <source>
        <dbReference type="ARBA" id="ARBA00004189"/>
    </source>
</evidence>
<evidence type="ECO:0000256" key="11">
    <source>
        <dbReference type="ARBA" id="ARBA00040821"/>
    </source>
</evidence>
<evidence type="ECO:0000256" key="6">
    <source>
        <dbReference type="ARBA" id="ARBA00022989"/>
    </source>
</evidence>
<dbReference type="InterPro" id="IPR002159">
    <property type="entry name" value="CD36_fam"/>
</dbReference>
<dbReference type="AlphaFoldDB" id="A0A0L7KYD5"/>
<proteinExistence type="inferred from homology"/>
<evidence type="ECO:0000256" key="13">
    <source>
        <dbReference type="SAM" id="Phobius"/>
    </source>
</evidence>
<sequence>MVTLSKTRSIETQDAADGLARKKLVLSLTLLGLALLILPFIFIFVNPIQMLANFQLRIAKGTLLNELLLQEIEGAKLYVYLFNITNAERFLEGHDHILKVDEVGPFVYQEYRTNDDLEINIEPGIMRYTPNYRSELIIEESVGRPEDIFLVVPNIALLSAVQILSTYPYFIRQICKVVLTSMNMKALSRISAYTYLWGNTDPLILMVNSAVPGLIYYNSTGLMTRIITSVH</sequence>
<evidence type="ECO:0000256" key="12">
    <source>
        <dbReference type="ARBA" id="ARBA00042244"/>
    </source>
</evidence>
<protein>
    <recommendedName>
        <fullName evidence="11">Scavenger receptor class B member 1</fullName>
    </recommendedName>
    <alternativeName>
        <fullName evidence="12">SR-BI</fullName>
    </alternativeName>
</protein>
<evidence type="ECO:0000256" key="2">
    <source>
        <dbReference type="ARBA" id="ARBA00004651"/>
    </source>
</evidence>
<keyword evidence="6 13" id="KW-1133">Transmembrane helix</keyword>
<comment type="similarity">
    <text evidence="3">Belongs to the CD36 family.</text>
</comment>
<keyword evidence="8" id="KW-1015">Disulfide bond</keyword>
<dbReference type="GO" id="GO:0005737">
    <property type="term" value="C:cytoplasm"/>
    <property type="evidence" value="ECO:0007669"/>
    <property type="project" value="TreeGrafter"/>
</dbReference>
<reference evidence="14 15" key="1">
    <citation type="journal article" date="2015" name="Genome Biol. Evol.">
        <title>The genome of winter moth (Operophtera brumata) provides a genomic perspective on sexual dimorphism and phenology.</title>
        <authorList>
            <person name="Derks M.F."/>
            <person name="Smit S."/>
            <person name="Salis L."/>
            <person name="Schijlen E."/>
            <person name="Bossers A."/>
            <person name="Mateman C."/>
            <person name="Pijl A.S."/>
            <person name="de Ridder D."/>
            <person name="Groenen M.A."/>
            <person name="Visser M.E."/>
            <person name="Megens H.J."/>
        </authorList>
    </citation>
    <scope>NUCLEOTIDE SEQUENCE [LARGE SCALE GENOMIC DNA]</scope>
    <source>
        <strain evidence="14">WM2013NL</strain>
        <tissue evidence="14">Head and thorax</tissue>
    </source>
</reference>
<keyword evidence="10" id="KW-0325">Glycoprotein</keyword>
<keyword evidence="5 13" id="KW-0812">Transmembrane</keyword>
<dbReference type="GO" id="GO:0005044">
    <property type="term" value="F:scavenger receptor activity"/>
    <property type="evidence" value="ECO:0007669"/>
    <property type="project" value="TreeGrafter"/>
</dbReference>
<name>A0A0L7KYD5_OPEBR</name>
<evidence type="ECO:0000256" key="3">
    <source>
        <dbReference type="ARBA" id="ARBA00010532"/>
    </source>
</evidence>
<evidence type="ECO:0000256" key="10">
    <source>
        <dbReference type="ARBA" id="ARBA00023180"/>
    </source>
</evidence>
<dbReference type="EMBL" id="JTDY01004351">
    <property type="protein sequence ID" value="KOB68268.1"/>
    <property type="molecule type" value="Genomic_DNA"/>
</dbReference>
<feature type="transmembrane region" description="Helical" evidence="13">
    <location>
        <begin position="24"/>
        <end position="45"/>
    </location>
</feature>
<evidence type="ECO:0000256" key="5">
    <source>
        <dbReference type="ARBA" id="ARBA00022692"/>
    </source>
</evidence>
<keyword evidence="9 14" id="KW-0675">Receptor</keyword>
<organism evidence="14 15">
    <name type="scientific">Operophtera brumata</name>
    <name type="common">Winter moth</name>
    <name type="synonym">Phalaena brumata</name>
    <dbReference type="NCBI Taxonomy" id="104452"/>
    <lineage>
        <taxon>Eukaryota</taxon>
        <taxon>Metazoa</taxon>
        <taxon>Ecdysozoa</taxon>
        <taxon>Arthropoda</taxon>
        <taxon>Hexapoda</taxon>
        <taxon>Insecta</taxon>
        <taxon>Pterygota</taxon>
        <taxon>Neoptera</taxon>
        <taxon>Endopterygota</taxon>
        <taxon>Lepidoptera</taxon>
        <taxon>Glossata</taxon>
        <taxon>Ditrysia</taxon>
        <taxon>Geometroidea</taxon>
        <taxon>Geometridae</taxon>
        <taxon>Larentiinae</taxon>
        <taxon>Operophtera</taxon>
    </lineage>
</organism>
<keyword evidence="7 13" id="KW-0472">Membrane</keyword>
<evidence type="ECO:0000256" key="4">
    <source>
        <dbReference type="ARBA" id="ARBA00022475"/>
    </source>
</evidence>
<evidence type="ECO:0000256" key="8">
    <source>
        <dbReference type="ARBA" id="ARBA00023157"/>
    </source>
</evidence>
<dbReference type="PANTHER" id="PTHR11923">
    <property type="entry name" value="SCAVENGER RECEPTOR CLASS B TYPE-1 SR-B1"/>
    <property type="match status" value="1"/>
</dbReference>
<keyword evidence="4" id="KW-1003">Cell membrane</keyword>
<dbReference type="STRING" id="104452.A0A0L7KYD5"/>
<evidence type="ECO:0000313" key="14">
    <source>
        <dbReference type="EMBL" id="KOB68268.1"/>
    </source>
</evidence>
<accession>A0A0L7KYD5</accession>